<reference evidence="1 2" key="1">
    <citation type="journal article" date="2010" name="Stand. Genomic Sci.">
        <title>Complete genome sequence of Haliangium ochraceum type strain (SMP-2).</title>
        <authorList>
            <consortium name="US DOE Joint Genome Institute (JGI-PGF)"/>
            <person name="Ivanova N."/>
            <person name="Daum C."/>
            <person name="Lang E."/>
            <person name="Abt B."/>
            <person name="Kopitz M."/>
            <person name="Saunders E."/>
            <person name="Lapidus A."/>
            <person name="Lucas S."/>
            <person name="Glavina Del Rio T."/>
            <person name="Nolan M."/>
            <person name="Tice H."/>
            <person name="Copeland A."/>
            <person name="Cheng J.F."/>
            <person name="Chen F."/>
            <person name="Bruce D."/>
            <person name="Goodwin L."/>
            <person name="Pitluck S."/>
            <person name="Mavromatis K."/>
            <person name="Pati A."/>
            <person name="Mikhailova N."/>
            <person name="Chen A."/>
            <person name="Palaniappan K."/>
            <person name="Land M."/>
            <person name="Hauser L."/>
            <person name="Chang Y.J."/>
            <person name="Jeffries C.D."/>
            <person name="Detter J.C."/>
            <person name="Brettin T."/>
            <person name="Rohde M."/>
            <person name="Goker M."/>
            <person name="Bristow J."/>
            <person name="Markowitz V."/>
            <person name="Eisen J.A."/>
            <person name="Hugenholtz P."/>
            <person name="Kyrpides N.C."/>
            <person name="Klenk H.P."/>
        </authorList>
    </citation>
    <scope>NUCLEOTIDE SEQUENCE [LARGE SCALE GENOMIC DNA]</scope>
    <source>
        <strain evidence="2">DSM 14365 / CIP 107738 / JCM 11303 / AJ 13395 / SMP-2</strain>
    </source>
</reference>
<dbReference type="KEGG" id="hoh:Hoch_6511"/>
<organism evidence="1 2">
    <name type="scientific">Haliangium ochraceum (strain DSM 14365 / JCM 11303 / SMP-2)</name>
    <dbReference type="NCBI Taxonomy" id="502025"/>
    <lineage>
        <taxon>Bacteria</taxon>
        <taxon>Pseudomonadati</taxon>
        <taxon>Myxococcota</taxon>
        <taxon>Polyangia</taxon>
        <taxon>Haliangiales</taxon>
        <taxon>Kofleriaceae</taxon>
        <taxon>Haliangium</taxon>
    </lineage>
</organism>
<dbReference type="AlphaFoldDB" id="D0LQH1"/>
<dbReference type="HOGENOM" id="CLU_2450510_0_0_7"/>
<evidence type="ECO:0000313" key="2">
    <source>
        <dbReference type="Proteomes" id="UP000001880"/>
    </source>
</evidence>
<dbReference type="STRING" id="502025.Hoch_6511"/>
<evidence type="ECO:0000313" key="1">
    <source>
        <dbReference type="EMBL" id="ACY18980.1"/>
    </source>
</evidence>
<keyword evidence="2" id="KW-1185">Reference proteome</keyword>
<gene>
    <name evidence="1" type="ordered locus">Hoch_6511</name>
</gene>
<dbReference type="EMBL" id="CP001804">
    <property type="protein sequence ID" value="ACY18980.1"/>
    <property type="molecule type" value="Genomic_DNA"/>
</dbReference>
<sequence>MASRCTIVIGSLISHPCGQLASGVCPRCERAACPRHLHGKEGVCVECTGDHVAPEAPVAVAMEEMMAFTDEEMGAFEQRGLLSLHTYDS</sequence>
<dbReference type="OrthoDB" id="5383148at2"/>
<name>D0LQH1_HALO1</name>
<dbReference type="Proteomes" id="UP000001880">
    <property type="component" value="Chromosome"/>
</dbReference>
<accession>D0LQH1</accession>
<dbReference type="RefSeq" id="WP_012831572.1">
    <property type="nucleotide sequence ID" value="NC_013440.1"/>
</dbReference>
<proteinExistence type="predicted"/>
<protein>
    <submittedName>
        <fullName evidence="1">Uncharacterized protein</fullName>
    </submittedName>
</protein>